<gene>
    <name evidence="2" type="ORF">LSAT_V11C300145980</name>
</gene>
<dbReference type="EMBL" id="NBSK02000003">
    <property type="protein sequence ID" value="KAJ0214955.1"/>
    <property type="molecule type" value="Genomic_DNA"/>
</dbReference>
<proteinExistence type="predicted"/>
<evidence type="ECO:0000313" key="3">
    <source>
        <dbReference type="Proteomes" id="UP000235145"/>
    </source>
</evidence>
<evidence type="ECO:0000256" key="1">
    <source>
        <dbReference type="SAM" id="MobiDB-lite"/>
    </source>
</evidence>
<evidence type="ECO:0000313" key="2">
    <source>
        <dbReference type="EMBL" id="KAJ0214955.1"/>
    </source>
</evidence>
<reference evidence="2 3" key="1">
    <citation type="journal article" date="2017" name="Nat. Commun.">
        <title>Genome assembly with in vitro proximity ligation data and whole-genome triplication in lettuce.</title>
        <authorList>
            <person name="Reyes-Chin-Wo S."/>
            <person name="Wang Z."/>
            <person name="Yang X."/>
            <person name="Kozik A."/>
            <person name="Arikit S."/>
            <person name="Song C."/>
            <person name="Xia L."/>
            <person name="Froenicke L."/>
            <person name="Lavelle D.O."/>
            <person name="Truco M.J."/>
            <person name="Xia R."/>
            <person name="Zhu S."/>
            <person name="Xu C."/>
            <person name="Xu H."/>
            <person name="Xu X."/>
            <person name="Cox K."/>
            <person name="Korf I."/>
            <person name="Meyers B.C."/>
            <person name="Michelmore R.W."/>
        </authorList>
    </citation>
    <scope>NUCLEOTIDE SEQUENCE [LARGE SCALE GENOMIC DNA]</scope>
    <source>
        <strain evidence="3">cv. Salinas</strain>
        <tissue evidence="2">Seedlings</tissue>
    </source>
</reference>
<feature type="region of interest" description="Disordered" evidence="1">
    <location>
        <begin position="64"/>
        <end position="89"/>
    </location>
</feature>
<keyword evidence="3" id="KW-1185">Reference proteome</keyword>
<name>A0A9R1VYG3_LACSA</name>
<protein>
    <submittedName>
        <fullName evidence="2">Uncharacterized protein</fullName>
    </submittedName>
</protein>
<sequence length="89" mass="10615">MSMKVDVFEVKWDLLIKDFKLEESIRFKYMFTKCCSLIPGYFNDIPMCDLLKTTSRPEMNYDTAIQKQTNTQRDLEKEPKKASYKMETP</sequence>
<dbReference type="AlphaFoldDB" id="A0A9R1VYG3"/>
<comment type="caution">
    <text evidence="2">The sequence shown here is derived from an EMBL/GenBank/DDBJ whole genome shotgun (WGS) entry which is preliminary data.</text>
</comment>
<accession>A0A9R1VYG3</accession>
<organism evidence="2 3">
    <name type="scientific">Lactuca sativa</name>
    <name type="common">Garden lettuce</name>
    <dbReference type="NCBI Taxonomy" id="4236"/>
    <lineage>
        <taxon>Eukaryota</taxon>
        <taxon>Viridiplantae</taxon>
        <taxon>Streptophyta</taxon>
        <taxon>Embryophyta</taxon>
        <taxon>Tracheophyta</taxon>
        <taxon>Spermatophyta</taxon>
        <taxon>Magnoliopsida</taxon>
        <taxon>eudicotyledons</taxon>
        <taxon>Gunneridae</taxon>
        <taxon>Pentapetalae</taxon>
        <taxon>asterids</taxon>
        <taxon>campanulids</taxon>
        <taxon>Asterales</taxon>
        <taxon>Asteraceae</taxon>
        <taxon>Cichorioideae</taxon>
        <taxon>Cichorieae</taxon>
        <taxon>Lactucinae</taxon>
        <taxon>Lactuca</taxon>
    </lineage>
</organism>
<dbReference type="Proteomes" id="UP000235145">
    <property type="component" value="Unassembled WGS sequence"/>
</dbReference>